<name>A0ABQ7G738_DUNSA</name>
<feature type="transmembrane region" description="Helical" evidence="1">
    <location>
        <begin position="135"/>
        <end position="153"/>
    </location>
</feature>
<evidence type="ECO:0000313" key="3">
    <source>
        <dbReference type="EMBL" id="KAF5830414.1"/>
    </source>
</evidence>
<evidence type="ECO:0000256" key="2">
    <source>
        <dbReference type="SAM" id="SignalP"/>
    </source>
</evidence>
<keyword evidence="2" id="KW-0732">Signal</keyword>
<keyword evidence="1" id="KW-0812">Transmembrane</keyword>
<evidence type="ECO:0008006" key="5">
    <source>
        <dbReference type="Google" id="ProtNLM"/>
    </source>
</evidence>
<gene>
    <name evidence="3" type="ORF">DUNSADRAFT_14635</name>
</gene>
<organism evidence="3 4">
    <name type="scientific">Dunaliella salina</name>
    <name type="common">Green alga</name>
    <name type="synonym">Protococcus salinus</name>
    <dbReference type="NCBI Taxonomy" id="3046"/>
    <lineage>
        <taxon>Eukaryota</taxon>
        <taxon>Viridiplantae</taxon>
        <taxon>Chlorophyta</taxon>
        <taxon>core chlorophytes</taxon>
        <taxon>Chlorophyceae</taxon>
        <taxon>CS clade</taxon>
        <taxon>Chlamydomonadales</taxon>
        <taxon>Dunaliellaceae</taxon>
        <taxon>Dunaliella</taxon>
    </lineage>
</organism>
<reference evidence="3" key="1">
    <citation type="submission" date="2017-08" db="EMBL/GenBank/DDBJ databases">
        <authorList>
            <person name="Polle J.E."/>
            <person name="Barry K."/>
            <person name="Cushman J."/>
            <person name="Schmutz J."/>
            <person name="Tran D."/>
            <person name="Hathwaick L.T."/>
            <person name="Yim W.C."/>
            <person name="Jenkins J."/>
            <person name="Mckie-Krisberg Z.M."/>
            <person name="Prochnik S."/>
            <person name="Lindquist E."/>
            <person name="Dockter R.B."/>
            <person name="Adam C."/>
            <person name="Molina H."/>
            <person name="Bunkerborg J."/>
            <person name="Jin E."/>
            <person name="Buchheim M."/>
            <person name="Magnuson J."/>
        </authorList>
    </citation>
    <scope>NUCLEOTIDE SEQUENCE</scope>
    <source>
        <strain evidence="3">CCAP 19/18</strain>
    </source>
</reference>
<keyword evidence="1" id="KW-0472">Membrane</keyword>
<accession>A0ABQ7G738</accession>
<keyword evidence="4" id="KW-1185">Reference proteome</keyword>
<comment type="caution">
    <text evidence="3">The sequence shown here is derived from an EMBL/GenBank/DDBJ whole genome shotgun (WGS) entry which is preliminary data.</text>
</comment>
<dbReference type="EMBL" id="MU070045">
    <property type="protein sequence ID" value="KAF5830414.1"/>
    <property type="molecule type" value="Genomic_DNA"/>
</dbReference>
<sequence>MASTKRLILLSLLLLTACTLAWSAAATRRRGGYHEPSFVDKIMDMERQKQRFWLMVRDAKEFMYTCYYMMFGSYAEKIYMSWVHFTWRLARYYYHFLVLVEKLRGHANSLSVQGNEFVREVLDSYPVFNSPNMCMAAFSSFMLGPVFFCVMFCRRRHSALQ</sequence>
<dbReference type="Proteomes" id="UP000815325">
    <property type="component" value="Unassembled WGS sequence"/>
</dbReference>
<feature type="chain" id="PRO_5045120144" description="Transmembrane protein" evidence="2">
    <location>
        <begin position="24"/>
        <end position="161"/>
    </location>
</feature>
<evidence type="ECO:0000313" key="4">
    <source>
        <dbReference type="Proteomes" id="UP000815325"/>
    </source>
</evidence>
<dbReference type="PROSITE" id="PS51257">
    <property type="entry name" value="PROKAR_LIPOPROTEIN"/>
    <property type="match status" value="1"/>
</dbReference>
<keyword evidence="1" id="KW-1133">Transmembrane helix</keyword>
<protein>
    <recommendedName>
        <fullName evidence="5">Transmembrane protein</fullName>
    </recommendedName>
</protein>
<evidence type="ECO:0000256" key="1">
    <source>
        <dbReference type="SAM" id="Phobius"/>
    </source>
</evidence>
<feature type="signal peptide" evidence="2">
    <location>
        <begin position="1"/>
        <end position="23"/>
    </location>
</feature>
<proteinExistence type="predicted"/>